<dbReference type="AlphaFoldDB" id="A0A8A2U3P0"/>
<evidence type="ECO:0000313" key="1">
    <source>
        <dbReference type="EMBL" id="QSW83711.1"/>
    </source>
</evidence>
<accession>A0A8A2U3P0</accession>
<evidence type="ECO:0000313" key="2">
    <source>
        <dbReference type="Proteomes" id="UP000663191"/>
    </source>
</evidence>
<sequence>MSAEYGAHISYEIGVEVSSSEGVFLPFNGSRTRRTGLMQGIPAHRG</sequence>
<name>A0A8A2U3P0_9EURY</name>
<dbReference type="Proteomes" id="UP000663191">
    <property type="component" value="Chromosome"/>
</dbReference>
<keyword evidence="2" id="KW-1185">Reference proteome</keyword>
<reference evidence="1 2" key="1">
    <citation type="journal article" date="2006" name="Int. J. Syst. Evol. Microbiol.">
        <title>Haloterrigena longa sp. nov. and Haloterrigena limicola sp. nov., extremely halophilic archaea isolated from a salt lake.</title>
        <authorList>
            <person name="Cui H.L."/>
            <person name="Tohty D."/>
            <person name="Zhou P.J."/>
            <person name="Liu S.J."/>
        </authorList>
    </citation>
    <scope>NUCLEOTIDE SEQUENCE [LARGE SCALE GENOMIC DNA]</scope>
    <source>
        <strain evidence="1 2">ABH32</strain>
    </source>
</reference>
<protein>
    <submittedName>
        <fullName evidence="1">Uncharacterized protein</fullName>
    </submittedName>
</protein>
<organism evidence="1 2">
    <name type="scientific">Natrinema longum</name>
    <dbReference type="NCBI Taxonomy" id="370324"/>
    <lineage>
        <taxon>Archaea</taxon>
        <taxon>Methanobacteriati</taxon>
        <taxon>Methanobacteriota</taxon>
        <taxon>Stenosarchaea group</taxon>
        <taxon>Halobacteria</taxon>
        <taxon>Halobacteriales</taxon>
        <taxon>Natrialbaceae</taxon>
        <taxon>Natrinema</taxon>
    </lineage>
</organism>
<dbReference type="RefSeq" id="WP_207268901.1">
    <property type="nucleotide sequence ID" value="NZ_CP071463.1"/>
</dbReference>
<dbReference type="GeneID" id="63183971"/>
<gene>
    <name evidence="1" type="ORF">J0X27_09465</name>
</gene>
<dbReference type="KEGG" id="hlo:J0X27_09465"/>
<dbReference type="EMBL" id="CP071463">
    <property type="protein sequence ID" value="QSW83711.1"/>
    <property type="molecule type" value="Genomic_DNA"/>
</dbReference>
<proteinExistence type="predicted"/>